<name>A0A0F8UNA7_9EURO</name>
<feature type="compositionally biased region" description="Basic and acidic residues" evidence="3">
    <location>
        <begin position="538"/>
        <end position="555"/>
    </location>
</feature>
<protein>
    <recommendedName>
        <fullName evidence="4">DNA mismatch repair protein S5 domain-containing protein</fullName>
    </recommendedName>
</protein>
<dbReference type="InterPro" id="IPR036890">
    <property type="entry name" value="HATPase_C_sf"/>
</dbReference>
<dbReference type="PANTHER" id="PTHR10073">
    <property type="entry name" value="DNA MISMATCH REPAIR PROTEIN MLH, PMS, MUTL"/>
    <property type="match status" value="1"/>
</dbReference>
<dbReference type="GO" id="GO:0140664">
    <property type="term" value="F:ATP-dependent DNA damage sensor activity"/>
    <property type="evidence" value="ECO:0007669"/>
    <property type="project" value="InterPro"/>
</dbReference>
<dbReference type="FunFam" id="3.30.230.10:FF:000128">
    <property type="entry name" value="DNA mismatch repair protein, putative"/>
    <property type="match status" value="1"/>
</dbReference>
<evidence type="ECO:0000256" key="3">
    <source>
        <dbReference type="SAM" id="MobiDB-lite"/>
    </source>
</evidence>
<dbReference type="Gene3D" id="3.30.230.10">
    <property type="match status" value="1"/>
</dbReference>
<feature type="compositionally biased region" description="Polar residues" evidence="3">
    <location>
        <begin position="514"/>
        <end position="536"/>
    </location>
</feature>
<dbReference type="Proteomes" id="UP000034947">
    <property type="component" value="Unassembled WGS sequence"/>
</dbReference>
<comment type="similarity">
    <text evidence="1">Belongs to the DNA mismatch repair MutL/HexB family.</text>
</comment>
<dbReference type="GO" id="GO:0061982">
    <property type="term" value="P:meiosis I cell cycle process"/>
    <property type="evidence" value="ECO:0007669"/>
    <property type="project" value="UniProtKB-ARBA"/>
</dbReference>
<dbReference type="InterPro" id="IPR002099">
    <property type="entry name" value="MutL/Mlh/PMS"/>
</dbReference>
<dbReference type="SUPFAM" id="SSF55874">
    <property type="entry name" value="ATPase domain of HSP90 chaperone/DNA topoisomerase II/histidine kinase"/>
    <property type="match status" value="1"/>
</dbReference>
<feature type="region of interest" description="Disordered" evidence="3">
    <location>
        <begin position="379"/>
        <end position="555"/>
    </location>
</feature>
<feature type="compositionally biased region" description="Basic and acidic residues" evidence="3">
    <location>
        <begin position="469"/>
        <end position="479"/>
    </location>
</feature>
<dbReference type="Gene3D" id="3.30.565.10">
    <property type="entry name" value="Histidine kinase-like ATPase, C-terminal domain"/>
    <property type="match status" value="1"/>
</dbReference>
<sequence length="874" mass="94995">MPIAALPQTTVRAIGSTSVISDPCSIVKELLDNALDASASSVSIEISQNTVDVIQVKDNGHGIPSPDQGLVCRRSFTSKILTLDDLMKIGGKSLGFRGEALASAAEGSGSLTISTRVETDVVGSALKYGRNGELTSTQRVAHPVGTTIRLTELFKHIPVRRQTALKSSSKAIVRIRKMIQSYAMSRPQNRLSLKILKANNDNSDWVYAPSQDAGLIDATMKIVGTEVASTCTLKEWPALSGSGSGLCQEDTNPGFRVVALLPNVDADITKFNNLGQYISVDYRPLSTNRGIAQNILKLYKSYLRSAASQGGVLPTLTDPFLCLHMQCPEASYDVNVEPAKDDVLFKDPDVVLSLVEDLFRNTYGERIETIGSDLSVAAKGTTVSPSDGTELRRWGNEPHEHIQRIEDASTVSQRKRTEPVVSLVRQKLPPNRSVNKAWPRTKHVPSEQQTSRRPPTSPNSSSACGPADRTGEPAFRHEASSPMQPQETETAGERRISLRQATQAHASGSFLPSPVSSTNSQSIAGSLANSPTSTRLTPLDRSRRALQDQRRRDRERYGNGALDTWFLKTSQAIRKAATTVGAAAAGDGEEEHSLSLLTQQRFGSVEDGQDSASPENTSESPLEQTLARSNSPQITNESTRDKRQELPVLEKWSARLHSMSNPSQNAELEKALEFENRKRAAIQERRKQVNGLRQNSNNHTNSSPHLSRYLAARAALSSQAEPEPSSRQESINSPGSLQPPLNPGDPRAYLLRLQSHGADARSASSLTRISTNKLPLEKIPQGCELYHIGLRQVAHVSLLSASFSEASKADLYTCGDGMSVDTNAATVDLWGRRLSTLIEGQYRTGQGSQVPRIKFDFSNLAQLSGDIQRDGDSA</sequence>
<gene>
    <name evidence="5" type="ORF">AOCH_004812</name>
</gene>
<dbReference type="FunFam" id="3.30.565.10:FF:000017">
    <property type="entry name" value="PMS1 homolog 1, mismatch repair system component"/>
    <property type="match status" value="1"/>
</dbReference>
<dbReference type="InterPro" id="IPR013507">
    <property type="entry name" value="DNA_mismatch_S5_2-like"/>
</dbReference>
<dbReference type="EMBL" id="JYKN01001311">
    <property type="protein sequence ID" value="KKK21003.1"/>
    <property type="molecule type" value="Genomic_DNA"/>
</dbReference>
<organism evidence="5 6">
    <name type="scientific">Aspergillus ochraceoroseus</name>
    <dbReference type="NCBI Taxonomy" id="138278"/>
    <lineage>
        <taxon>Eukaryota</taxon>
        <taxon>Fungi</taxon>
        <taxon>Dikarya</taxon>
        <taxon>Ascomycota</taxon>
        <taxon>Pezizomycotina</taxon>
        <taxon>Eurotiomycetes</taxon>
        <taxon>Eurotiomycetidae</taxon>
        <taxon>Eurotiales</taxon>
        <taxon>Aspergillaceae</taxon>
        <taxon>Aspergillus</taxon>
        <taxon>Aspergillus subgen. Nidulantes</taxon>
    </lineage>
</organism>
<feature type="compositionally biased region" description="Polar residues" evidence="3">
    <location>
        <begin position="725"/>
        <end position="736"/>
    </location>
</feature>
<dbReference type="Pfam" id="PF01119">
    <property type="entry name" value="DNA_mis_repair"/>
    <property type="match status" value="1"/>
</dbReference>
<dbReference type="InterPro" id="IPR020568">
    <property type="entry name" value="Ribosomal_Su5_D2-typ_SF"/>
</dbReference>
<comment type="caution">
    <text evidence="5">The sequence shown here is derived from an EMBL/GenBank/DDBJ whole genome shotgun (WGS) entry which is preliminary data.</text>
</comment>
<evidence type="ECO:0000256" key="1">
    <source>
        <dbReference type="ARBA" id="ARBA00006082"/>
    </source>
</evidence>
<dbReference type="NCBIfam" id="TIGR00585">
    <property type="entry name" value="mutl"/>
    <property type="match status" value="1"/>
</dbReference>
<dbReference type="SUPFAM" id="SSF54211">
    <property type="entry name" value="Ribosomal protein S5 domain 2-like"/>
    <property type="match status" value="1"/>
</dbReference>
<reference evidence="5 6" key="1">
    <citation type="submission" date="2015-02" db="EMBL/GenBank/DDBJ databases">
        <title>Draft Genome Sequences of Two Closely-Related Aflatoxigenic Aspergillus Species Obtained from the Cote d'Ivoire.</title>
        <authorList>
            <person name="Moore G.G."/>
            <person name="Beltz S.B."/>
            <person name="Mack B.M."/>
        </authorList>
    </citation>
    <scope>NUCLEOTIDE SEQUENCE [LARGE SCALE GENOMIC DNA]</scope>
    <source>
        <strain evidence="5 6">SRRC1432</strain>
    </source>
</reference>
<dbReference type="GO" id="GO:0032389">
    <property type="term" value="C:MutLalpha complex"/>
    <property type="evidence" value="ECO:0007669"/>
    <property type="project" value="TreeGrafter"/>
</dbReference>
<accession>A0A0F8UNA7</accession>
<dbReference type="GO" id="GO:0005524">
    <property type="term" value="F:ATP binding"/>
    <property type="evidence" value="ECO:0007669"/>
    <property type="project" value="InterPro"/>
</dbReference>
<dbReference type="PROSITE" id="PS00058">
    <property type="entry name" value="DNA_MISMATCH_REPAIR_1"/>
    <property type="match status" value="1"/>
</dbReference>
<feature type="compositionally biased region" description="Polar residues" evidence="3">
    <location>
        <begin position="610"/>
        <end position="637"/>
    </location>
</feature>
<dbReference type="OrthoDB" id="10263226at2759"/>
<dbReference type="VEuPathDB" id="FungiDB:P175DRAFT_0448986"/>
<dbReference type="InterPro" id="IPR014721">
    <property type="entry name" value="Ribsml_uS5_D2-typ_fold_subgr"/>
</dbReference>
<feature type="region of interest" description="Disordered" evidence="3">
    <location>
        <begin position="714"/>
        <end position="748"/>
    </location>
</feature>
<feature type="domain" description="DNA mismatch repair protein S5" evidence="4">
    <location>
        <begin position="219"/>
        <end position="364"/>
    </location>
</feature>
<evidence type="ECO:0000259" key="4">
    <source>
        <dbReference type="SMART" id="SM01340"/>
    </source>
</evidence>
<feature type="region of interest" description="Disordered" evidence="3">
    <location>
        <begin position="603"/>
        <end position="646"/>
    </location>
</feature>
<keyword evidence="2" id="KW-0227">DNA damage</keyword>
<evidence type="ECO:0000313" key="5">
    <source>
        <dbReference type="EMBL" id="KKK21003.1"/>
    </source>
</evidence>
<dbReference type="GO" id="GO:0030983">
    <property type="term" value="F:mismatched DNA binding"/>
    <property type="evidence" value="ECO:0007669"/>
    <property type="project" value="InterPro"/>
</dbReference>
<dbReference type="PANTHER" id="PTHR10073:SF41">
    <property type="entry name" value="MISMATCH REPAIR PROTEIN, PUTATIVE (AFU_ORTHOLOGUE AFUA_8G05820)-RELATED"/>
    <property type="match status" value="1"/>
</dbReference>
<proteinExistence type="inferred from homology"/>
<evidence type="ECO:0000256" key="2">
    <source>
        <dbReference type="ARBA" id="ARBA00022763"/>
    </source>
</evidence>
<evidence type="ECO:0000313" key="6">
    <source>
        <dbReference type="Proteomes" id="UP000034947"/>
    </source>
</evidence>
<dbReference type="Pfam" id="PF13589">
    <property type="entry name" value="HATPase_c_3"/>
    <property type="match status" value="1"/>
</dbReference>
<dbReference type="GO" id="GO:0006298">
    <property type="term" value="P:mismatch repair"/>
    <property type="evidence" value="ECO:0007669"/>
    <property type="project" value="InterPro"/>
</dbReference>
<dbReference type="SMART" id="SM01340">
    <property type="entry name" value="DNA_mis_repair"/>
    <property type="match status" value="1"/>
</dbReference>
<dbReference type="GO" id="GO:0016887">
    <property type="term" value="F:ATP hydrolysis activity"/>
    <property type="evidence" value="ECO:0007669"/>
    <property type="project" value="InterPro"/>
</dbReference>
<dbReference type="AlphaFoldDB" id="A0A0F8UNA7"/>
<feature type="compositionally biased region" description="Low complexity" evidence="3">
    <location>
        <begin position="451"/>
        <end position="462"/>
    </location>
</feature>
<keyword evidence="6" id="KW-1185">Reference proteome</keyword>
<feature type="compositionally biased region" description="Basic and acidic residues" evidence="3">
    <location>
        <begin position="389"/>
        <end position="407"/>
    </location>
</feature>
<dbReference type="InterPro" id="IPR038973">
    <property type="entry name" value="MutL/Mlh/Pms-like"/>
</dbReference>
<dbReference type="InterPro" id="IPR014762">
    <property type="entry name" value="DNA_mismatch_repair_CS"/>
</dbReference>